<dbReference type="Gene3D" id="1.10.533.30">
    <property type="entry name" value="Nematode polyprotein allergen ABA-1"/>
    <property type="match status" value="2"/>
</dbReference>
<accession>A0AA36D9E1</accession>
<keyword evidence="1" id="KW-0175">Coiled coil</keyword>
<sequence length="288" mass="31448">MKLLVVAALLAVASAASFRVRRDHHEPHDYSVDTLTTKVLTWLTDDQKAALKALENDKDALLAKVEEYFKGHDKKDEAADKIIHACKHVITDAIGDEKASELKKLKESGAAVDQMEAKVTTFLDEAADSEAKTVAKHIKDSCKKVFQYKATAAASRKRRDAPAYNLDLAIDKVLTWLSAEQKAELKGLEGDKQKVLEKIGEYFKALTGDVKKEAVEKVKGACKAVFSSAVGEDKLGEVKKIKEAGGSIEDIEKKVNELVEAAADSEAKTLAVAAQPHCKKAFQWKADA</sequence>
<gene>
    <name evidence="4" type="ORF">MSPICULIGERA_LOCUS20262</name>
</gene>
<dbReference type="Proteomes" id="UP001177023">
    <property type="component" value="Unassembled WGS sequence"/>
</dbReference>
<protein>
    <recommendedName>
        <fullName evidence="3">Polyprotein allergen nematode domain-containing protein</fullName>
    </recommendedName>
</protein>
<feature type="coiled-coil region" evidence="1">
    <location>
        <begin position="241"/>
        <end position="268"/>
    </location>
</feature>
<reference evidence="4" key="1">
    <citation type="submission" date="2023-06" db="EMBL/GenBank/DDBJ databases">
        <authorList>
            <person name="Delattre M."/>
        </authorList>
    </citation>
    <scope>NUCLEOTIDE SEQUENCE</scope>
    <source>
        <strain evidence="4">AF72</strain>
    </source>
</reference>
<dbReference type="EMBL" id="CATQJA010002664">
    <property type="protein sequence ID" value="CAJ0582119.1"/>
    <property type="molecule type" value="Genomic_DNA"/>
</dbReference>
<name>A0AA36D9E1_9BILA</name>
<keyword evidence="2" id="KW-0732">Signal</keyword>
<evidence type="ECO:0000256" key="2">
    <source>
        <dbReference type="SAM" id="SignalP"/>
    </source>
</evidence>
<feature type="domain" description="Polyprotein allergen nematode" evidence="3">
    <location>
        <begin position="33"/>
        <end position="146"/>
    </location>
</feature>
<evidence type="ECO:0000313" key="5">
    <source>
        <dbReference type="Proteomes" id="UP001177023"/>
    </source>
</evidence>
<proteinExistence type="predicted"/>
<dbReference type="Pfam" id="PF16469">
    <property type="entry name" value="NPA"/>
    <property type="match status" value="2"/>
</dbReference>
<feature type="domain" description="Polyprotein allergen nematode" evidence="3">
    <location>
        <begin position="169"/>
        <end position="281"/>
    </location>
</feature>
<evidence type="ECO:0000313" key="4">
    <source>
        <dbReference type="EMBL" id="CAJ0582119.1"/>
    </source>
</evidence>
<feature type="signal peptide" evidence="2">
    <location>
        <begin position="1"/>
        <end position="15"/>
    </location>
</feature>
<dbReference type="InterPro" id="IPR038289">
    <property type="entry name" value="DVA-1_sf"/>
</dbReference>
<evidence type="ECO:0000259" key="3">
    <source>
        <dbReference type="Pfam" id="PF16469"/>
    </source>
</evidence>
<keyword evidence="5" id="KW-1185">Reference proteome</keyword>
<feature type="chain" id="PRO_5041382589" description="Polyprotein allergen nematode domain-containing protein" evidence="2">
    <location>
        <begin position="16"/>
        <end position="288"/>
    </location>
</feature>
<organism evidence="4 5">
    <name type="scientific">Mesorhabditis spiculigera</name>
    <dbReference type="NCBI Taxonomy" id="96644"/>
    <lineage>
        <taxon>Eukaryota</taxon>
        <taxon>Metazoa</taxon>
        <taxon>Ecdysozoa</taxon>
        <taxon>Nematoda</taxon>
        <taxon>Chromadorea</taxon>
        <taxon>Rhabditida</taxon>
        <taxon>Rhabditina</taxon>
        <taxon>Rhabditomorpha</taxon>
        <taxon>Rhabditoidea</taxon>
        <taxon>Rhabditidae</taxon>
        <taxon>Mesorhabditinae</taxon>
        <taxon>Mesorhabditis</taxon>
    </lineage>
</organism>
<dbReference type="AlphaFoldDB" id="A0AA36D9E1"/>
<evidence type="ECO:0000256" key="1">
    <source>
        <dbReference type="SAM" id="Coils"/>
    </source>
</evidence>
<feature type="coiled-coil region" evidence="1">
    <location>
        <begin position="44"/>
        <end position="71"/>
    </location>
</feature>
<comment type="caution">
    <text evidence="4">The sequence shown here is derived from an EMBL/GenBank/DDBJ whole genome shotgun (WGS) entry which is preliminary data.</text>
</comment>
<feature type="non-terminal residue" evidence="4">
    <location>
        <position position="288"/>
    </location>
</feature>
<dbReference type="InterPro" id="IPR032487">
    <property type="entry name" value="ABA-1_nematode"/>
</dbReference>